<dbReference type="Gene3D" id="3.90.550.10">
    <property type="entry name" value="Spore Coat Polysaccharide Biosynthesis Protein SpsA, Chain A"/>
    <property type="match status" value="1"/>
</dbReference>
<gene>
    <name evidence="2" type="primary">hyaD</name>
    <name evidence="2" type="ORF">SAMEA2273352_05186</name>
</gene>
<dbReference type="RefSeq" id="WP_032619349.1">
    <property type="nucleotide sequence ID" value="NZ_CAXWYH010000001.1"/>
</dbReference>
<dbReference type="InterPro" id="IPR029044">
    <property type="entry name" value="Nucleotide-diphossugar_trans"/>
</dbReference>
<dbReference type="PANTHER" id="PTHR22916">
    <property type="entry name" value="GLYCOSYLTRANSFERASE"/>
    <property type="match status" value="1"/>
</dbReference>
<reference evidence="2 3" key="1">
    <citation type="submission" date="2016-03" db="EMBL/GenBank/DDBJ databases">
        <authorList>
            <consortium name="Pathogen Informatics"/>
        </authorList>
    </citation>
    <scope>NUCLEOTIDE SEQUENCE [LARGE SCALE GENOMIC DNA]</scope>
    <source>
        <strain evidence="3">e1424</strain>
    </source>
</reference>
<dbReference type="Proteomes" id="UP000076205">
    <property type="component" value="Unassembled WGS sequence"/>
</dbReference>
<name>A0A822X569_9ENTR</name>
<evidence type="ECO:0000313" key="3">
    <source>
        <dbReference type="Proteomes" id="UP000076205"/>
    </source>
</evidence>
<dbReference type="GO" id="GO:0050501">
    <property type="term" value="F:hyaluronan synthase activity"/>
    <property type="evidence" value="ECO:0007669"/>
    <property type="project" value="UniProtKB-EC"/>
</dbReference>
<keyword evidence="2" id="KW-0808">Transferase</keyword>
<dbReference type="InterPro" id="IPR001173">
    <property type="entry name" value="Glyco_trans_2-like"/>
</dbReference>
<feature type="domain" description="Glycosyltransferase 2-like" evidence="1">
    <location>
        <begin position="7"/>
        <end position="122"/>
    </location>
</feature>
<organism evidence="2 3">
    <name type="scientific">Enterobacter hormaechei</name>
    <dbReference type="NCBI Taxonomy" id="158836"/>
    <lineage>
        <taxon>Bacteria</taxon>
        <taxon>Pseudomonadati</taxon>
        <taxon>Pseudomonadota</taxon>
        <taxon>Gammaproteobacteria</taxon>
        <taxon>Enterobacterales</taxon>
        <taxon>Enterobacteriaceae</taxon>
        <taxon>Enterobacter</taxon>
        <taxon>Enterobacter cloacae complex</taxon>
    </lineage>
</organism>
<dbReference type="PANTHER" id="PTHR22916:SF3">
    <property type="entry name" value="UDP-GLCNAC:BETAGAL BETA-1,3-N-ACETYLGLUCOSAMINYLTRANSFERASE-LIKE PROTEIN 1"/>
    <property type="match status" value="1"/>
</dbReference>
<keyword evidence="2" id="KW-0328">Glycosyltransferase</keyword>
<proteinExistence type="predicted"/>
<dbReference type="Pfam" id="PF00535">
    <property type="entry name" value="Glycos_transf_2"/>
    <property type="match status" value="1"/>
</dbReference>
<dbReference type="EMBL" id="FJYW01000029">
    <property type="protein sequence ID" value="CZY49982.1"/>
    <property type="molecule type" value="Genomic_DNA"/>
</dbReference>
<dbReference type="AlphaFoldDB" id="A0A822X569"/>
<protein>
    <submittedName>
        <fullName evidence="2">Family 2 glycosyl transferase</fullName>
        <ecNumber evidence="2">2.4.1.212</ecNumber>
    </submittedName>
</protein>
<evidence type="ECO:0000313" key="2">
    <source>
        <dbReference type="EMBL" id="CZY49982.1"/>
    </source>
</evidence>
<comment type="caution">
    <text evidence="2">The sequence shown here is derived from an EMBL/GenBank/DDBJ whole genome shotgun (WGS) entry which is preliminary data.</text>
</comment>
<dbReference type="EC" id="2.4.1.212" evidence="2"/>
<sequence length="325" mass="37823">MSDITLSIIIPCYNVESYIKECLDSVFIQLDANSEVIIVNDGSTDSTKNIIESLCVGKKNIKIINQINVGLSGARNAGLIKAQGKYIAFLDGDDVLHPEYIRNVSNAIFEFCPDIIEIDAYRFTKESTETFNLCTYSGQKVIDNKIELMPVFELNQWYVWGRIYSKKIINCVYFEDGRRYEDIMFTPYLYLKAKIIYSINKPLIGYRHTPNSITKSIKERDYLDIIYALQKFKNHANKEVGNEEKILLLYSRVRTFSYLKFISNNVNGYFRTLEETKRIANDILNDNNSLDVKYQIKWSKLITVKYYRLSSTFSWFKKKLKAALN</sequence>
<dbReference type="KEGG" id="ehm:AB284_10980"/>
<evidence type="ECO:0000259" key="1">
    <source>
        <dbReference type="Pfam" id="PF00535"/>
    </source>
</evidence>
<dbReference type="CDD" id="cd00761">
    <property type="entry name" value="Glyco_tranf_GTA_type"/>
    <property type="match status" value="1"/>
</dbReference>
<accession>A0A822X569</accession>
<dbReference type="SUPFAM" id="SSF53448">
    <property type="entry name" value="Nucleotide-diphospho-sugar transferases"/>
    <property type="match status" value="1"/>
</dbReference>